<proteinExistence type="predicted"/>
<evidence type="ECO:0000256" key="1">
    <source>
        <dbReference type="SAM" id="MobiDB-lite"/>
    </source>
</evidence>
<dbReference type="EMBL" id="MFBA01000057">
    <property type="protein sequence ID" value="OGD84536.1"/>
    <property type="molecule type" value="Genomic_DNA"/>
</dbReference>
<dbReference type="Proteomes" id="UP000177069">
    <property type="component" value="Unassembled WGS sequence"/>
</dbReference>
<name>A0A1F5FY32_9BACT</name>
<organism evidence="2 3">
    <name type="scientific">Candidatus Curtissbacteria bacterium RIFCSPHIGHO2_01_FULL_41_13</name>
    <dbReference type="NCBI Taxonomy" id="1797745"/>
    <lineage>
        <taxon>Bacteria</taxon>
        <taxon>Candidatus Curtissiibacteriota</taxon>
    </lineage>
</organism>
<sequence>MLRALSRKSRMQGGGGKEREIATSSVSELPDIKPDNDPVVNAIQFYAGDRTPLDRVREQLTRQFSDRDAVEINSMIKRVQERRESKTKGNSS</sequence>
<gene>
    <name evidence="2" type="ORF">A2696_01865</name>
</gene>
<reference evidence="2 3" key="1">
    <citation type="journal article" date="2016" name="Nat. Commun.">
        <title>Thousands of microbial genomes shed light on interconnected biogeochemical processes in an aquifer system.</title>
        <authorList>
            <person name="Anantharaman K."/>
            <person name="Brown C.T."/>
            <person name="Hug L.A."/>
            <person name="Sharon I."/>
            <person name="Castelle C.J."/>
            <person name="Probst A.J."/>
            <person name="Thomas B.C."/>
            <person name="Singh A."/>
            <person name="Wilkins M.J."/>
            <person name="Karaoz U."/>
            <person name="Brodie E.L."/>
            <person name="Williams K.H."/>
            <person name="Hubbard S.S."/>
            <person name="Banfield J.F."/>
        </authorList>
    </citation>
    <scope>NUCLEOTIDE SEQUENCE [LARGE SCALE GENOMIC DNA]</scope>
</reference>
<accession>A0A1F5FY32</accession>
<protein>
    <submittedName>
        <fullName evidence="2">Uncharacterized protein</fullName>
    </submittedName>
</protein>
<feature type="compositionally biased region" description="Basic residues" evidence="1">
    <location>
        <begin position="1"/>
        <end position="10"/>
    </location>
</feature>
<comment type="caution">
    <text evidence="2">The sequence shown here is derived from an EMBL/GenBank/DDBJ whole genome shotgun (WGS) entry which is preliminary data.</text>
</comment>
<evidence type="ECO:0000313" key="2">
    <source>
        <dbReference type="EMBL" id="OGD84536.1"/>
    </source>
</evidence>
<dbReference type="AlphaFoldDB" id="A0A1F5FY32"/>
<feature type="region of interest" description="Disordered" evidence="1">
    <location>
        <begin position="1"/>
        <end position="37"/>
    </location>
</feature>
<evidence type="ECO:0000313" key="3">
    <source>
        <dbReference type="Proteomes" id="UP000177069"/>
    </source>
</evidence>